<dbReference type="AlphaFoldDB" id="A0A6P8BMU2"/>
<dbReference type="InterPro" id="IPR050905">
    <property type="entry name" value="Plant_NBS-LRR"/>
</dbReference>
<evidence type="ECO:0000256" key="1">
    <source>
        <dbReference type="ARBA" id="ARBA00022821"/>
    </source>
</evidence>
<evidence type="ECO:0000313" key="3">
    <source>
        <dbReference type="Proteomes" id="UP000515151"/>
    </source>
</evidence>
<dbReference type="Pfam" id="PF13855">
    <property type="entry name" value="LRR_8"/>
    <property type="match status" value="1"/>
</dbReference>
<organism evidence="3 4">
    <name type="scientific">Punica granatum</name>
    <name type="common">Pomegranate</name>
    <dbReference type="NCBI Taxonomy" id="22663"/>
    <lineage>
        <taxon>Eukaryota</taxon>
        <taxon>Viridiplantae</taxon>
        <taxon>Streptophyta</taxon>
        <taxon>Embryophyta</taxon>
        <taxon>Tracheophyta</taxon>
        <taxon>Spermatophyta</taxon>
        <taxon>Magnoliopsida</taxon>
        <taxon>eudicotyledons</taxon>
        <taxon>Gunneridae</taxon>
        <taxon>Pentapetalae</taxon>
        <taxon>rosids</taxon>
        <taxon>malvids</taxon>
        <taxon>Myrtales</taxon>
        <taxon>Lythraceae</taxon>
        <taxon>Punica</taxon>
    </lineage>
</organism>
<feature type="domain" description="Disease resistance protein At4g27190-like leucine-rich repeats" evidence="2">
    <location>
        <begin position="524"/>
        <end position="670"/>
    </location>
</feature>
<keyword evidence="3" id="KW-1185">Reference proteome</keyword>
<dbReference type="PANTHER" id="PTHR33463">
    <property type="entry name" value="NB-ARC DOMAIN-CONTAINING PROTEIN-RELATED"/>
    <property type="match status" value="1"/>
</dbReference>
<evidence type="ECO:0000259" key="2">
    <source>
        <dbReference type="Pfam" id="PF23247"/>
    </source>
</evidence>
<reference evidence="4" key="2">
    <citation type="submission" date="2025-08" db="UniProtKB">
        <authorList>
            <consortium name="RefSeq"/>
        </authorList>
    </citation>
    <scope>IDENTIFICATION</scope>
    <source>
        <tissue evidence="4">Leaf</tissue>
    </source>
</reference>
<dbReference type="SUPFAM" id="SSF52058">
    <property type="entry name" value="L domain-like"/>
    <property type="match status" value="2"/>
</dbReference>
<keyword evidence="1" id="KW-0611">Plant defense</keyword>
<name>A0A6P8BMU2_PUNGR</name>
<proteinExistence type="predicted"/>
<protein>
    <submittedName>
        <fullName evidence="4">Uncharacterized protein LOC116187338</fullName>
    </submittedName>
</protein>
<dbReference type="RefSeq" id="XP_031371857.1">
    <property type="nucleotide sequence ID" value="XM_031515997.1"/>
</dbReference>
<dbReference type="Pfam" id="PF23247">
    <property type="entry name" value="LRR_RPS2"/>
    <property type="match status" value="2"/>
</dbReference>
<dbReference type="InterPro" id="IPR001611">
    <property type="entry name" value="Leu-rich_rpt"/>
</dbReference>
<dbReference type="Proteomes" id="UP000515151">
    <property type="component" value="Chromosome 1"/>
</dbReference>
<feature type="domain" description="Disease resistance protein At4g27190-like leucine-rich repeats" evidence="2">
    <location>
        <begin position="309"/>
        <end position="425"/>
    </location>
</feature>
<dbReference type="Gene3D" id="3.80.10.10">
    <property type="entry name" value="Ribonuclease Inhibitor"/>
    <property type="match status" value="2"/>
</dbReference>
<evidence type="ECO:0000313" key="4">
    <source>
        <dbReference type="RefSeq" id="XP_031371857.1"/>
    </source>
</evidence>
<dbReference type="InterPro" id="IPR032675">
    <property type="entry name" value="LRR_dom_sf"/>
</dbReference>
<sequence length="828" mass="94077">MVSAWAYWQAASTLWKQLEVECERCSMVFGLLHCCLIVMTTVSRFMIWFGKPSDVKLCESKEIFLPYPDIQELPCIWECSELEILVLFAREDRLLPVPYLFFTIMPKLKVLHFARACLKPLPSSIRHLKNLQTLCLEYCDLEDVRFVRELKNLQVLSFMGSKITLLPKEVGELTGLRSLDLSHCSRLEVIEPGSLEGLAQLEELYLEKSFVQWHLKGDERQSNVSISELNKMYRLSNLEVLVPDVDMLCEDLQFFWKLDKYRVLVGNKFIGDKRKWSEICKGQRTLKVTLKGNGILSEEWFQLTLQRTEDLHLHGSDGIKRSIHGLCREGFKELKHLHVERSPSTQYLVRSTECAAESAFMVLESIFLENLSNLEKVCHGLPGKGSLERLKIVRVHGCRKLKNLFSLALLRDLRNLEEIEVIGCGMMQEIVVSERTLEYDRKDKGPKGYPAKKEKSTKDDKIKLHGLRRIKLENLRNLRIFLTNAEPIPSDSQTKAGGGNLAKDESRNTVAFFNSQQVLLPCLESLELLQLPKLTDIWKCQHSLEWSKLKSLRIEKCHNLLKVVDSSNLKLESLESLSIKDCKSMEEVFDLRGVAIGTVNKILPRLHALELEDLPSLRCLWNMTSPKGISGFRKLGSLKVDSCSGLRCLFPSSMVKAMVALKELEVSYCRNMEAIVMEDGEDASERSWLSSSKVLSAAFECPGSLSSFSSKHLHGDSVEGTTEKAKDMAKNIIAFPSLRVLTIYECSNIKSFVLSCKREQEAVMMAGDDSSDLESKDDGHAAFFNAKVHLPSLEELALGDLSCKKIWHDKLPEGSFCKLGDLRIGWLV</sequence>
<gene>
    <name evidence="4" type="primary">LOC116187338</name>
</gene>
<dbReference type="OrthoDB" id="1747797at2759"/>
<dbReference type="PANTHER" id="PTHR33463:SF215">
    <property type="entry name" value="NB-ARC DOMAIN DISEASE RESISTANCE PROTEIN"/>
    <property type="match status" value="1"/>
</dbReference>
<reference evidence="3" key="1">
    <citation type="journal article" date="2020" name="Plant Biotechnol. J.">
        <title>The pomegranate (Punica granatum L.) draft genome dissects genetic divergence between soft- and hard-seeded cultivars.</title>
        <authorList>
            <person name="Luo X."/>
            <person name="Li H."/>
            <person name="Wu Z."/>
            <person name="Yao W."/>
            <person name="Zhao P."/>
            <person name="Cao D."/>
            <person name="Yu H."/>
            <person name="Li K."/>
            <person name="Poudel K."/>
            <person name="Zhao D."/>
            <person name="Zhang F."/>
            <person name="Xia X."/>
            <person name="Chen L."/>
            <person name="Wang Q."/>
            <person name="Jing D."/>
            <person name="Cao S."/>
        </authorList>
    </citation>
    <scope>NUCLEOTIDE SEQUENCE [LARGE SCALE GENOMIC DNA]</scope>
    <source>
        <strain evidence="3">cv. Tunisia</strain>
    </source>
</reference>
<dbReference type="InterPro" id="IPR057135">
    <property type="entry name" value="At4g27190-like_LRR"/>
</dbReference>
<accession>A0A6P8BMU2</accession>
<dbReference type="GeneID" id="116187338"/>